<feature type="region of interest" description="Disordered" evidence="1">
    <location>
        <begin position="70"/>
        <end position="105"/>
    </location>
</feature>
<reference evidence="2 3" key="1">
    <citation type="submission" date="2023-01" db="EMBL/GenBank/DDBJ databases">
        <title>Analysis of 21 Apiospora genomes using comparative genomics revels a genus with tremendous synthesis potential of carbohydrate active enzymes and secondary metabolites.</title>
        <authorList>
            <person name="Sorensen T."/>
        </authorList>
    </citation>
    <scope>NUCLEOTIDE SEQUENCE [LARGE SCALE GENOMIC DNA]</scope>
    <source>
        <strain evidence="2 3">CBS 33761</strain>
    </source>
</reference>
<sequence length="105" mass="11651">MGYRLKGFNVILHVRGILVFVSSKPPRDPAPAVSNLALGVVLIAEFLVQPSFKPWQDLYSSRVVEPITANATRAQSRHTRRPRDRALVVGKHVRNTRGCSTPPLP</sequence>
<dbReference type="Gene3D" id="2.70.150.10">
    <property type="entry name" value="Calcium-transporting ATPase, cytoplasmic transduction domain A"/>
    <property type="match status" value="1"/>
</dbReference>
<keyword evidence="3" id="KW-1185">Reference proteome</keyword>
<evidence type="ECO:0000313" key="2">
    <source>
        <dbReference type="EMBL" id="KAK8029770.1"/>
    </source>
</evidence>
<dbReference type="Gene3D" id="1.20.1110.10">
    <property type="entry name" value="Calcium-transporting ATPase, transmembrane domain"/>
    <property type="match status" value="1"/>
</dbReference>
<name>A0ABR1SD72_9PEZI</name>
<evidence type="ECO:0000256" key="1">
    <source>
        <dbReference type="SAM" id="MobiDB-lite"/>
    </source>
</evidence>
<dbReference type="EMBL" id="JAQQWK010000010">
    <property type="protein sequence ID" value="KAK8029770.1"/>
    <property type="molecule type" value="Genomic_DNA"/>
</dbReference>
<gene>
    <name evidence="2" type="ORF">PG993_011061</name>
</gene>
<dbReference type="Proteomes" id="UP001444661">
    <property type="component" value="Unassembled WGS sequence"/>
</dbReference>
<accession>A0ABR1SD72</accession>
<organism evidence="2 3">
    <name type="scientific">Apiospora rasikravindrae</name>
    <dbReference type="NCBI Taxonomy" id="990691"/>
    <lineage>
        <taxon>Eukaryota</taxon>
        <taxon>Fungi</taxon>
        <taxon>Dikarya</taxon>
        <taxon>Ascomycota</taxon>
        <taxon>Pezizomycotina</taxon>
        <taxon>Sordariomycetes</taxon>
        <taxon>Xylariomycetidae</taxon>
        <taxon>Amphisphaeriales</taxon>
        <taxon>Apiosporaceae</taxon>
        <taxon>Apiospora</taxon>
    </lineage>
</organism>
<proteinExistence type="predicted"/>
<protein>
    <submittedName>
        <fullName evidence="2">Uncharacterized protein</fullName>
    </submittedName>
</protein>
<comment type="caution">
    <text evidence="2">The sequence shown here is derived from an EMBL/GenBank/DDBJ whole genome shotgun (WGS) entry which is preliminary data.</text>
</comment>
<evidence type="ECO:0000313" key="3">
    <source>
        <dbReference type="Proteomes" id="UP001444661"/>
    </source>
</evidence>